<organism evidence="7 8">
    <name type="scientific">Exobacillus caeni</name>
    <dbReference type="NCBI Taxonomy" id="2574798"/>
    <lineage>
        <taxon>Bacteria</taxon>
        <taxon>Bacillati</taxon>
        <taxon>Bacillota</taxon>
        <taxon>Bacilli</taxon>
        <taxon>Bacillales</taxon>
        <taxon>Guptibacillaceae</taxon>
        <taxon>Exobacillus</taxon>
    </lineage>
</organism>
<dbReference type="SMART" id="SM00644">
    <property type="entry name" value="Ami_2"/>
    <property type="match status" value="1"/>
</dbReference>
<dbReference type="Pfam" id="PF01510">
    <property type="entry name" value="Amidase_2"/>
    <property type="match status" value="1"/>
</dbReference>
<dbReference type="GO" id="GO:0071555">
    <property type="term" value="P:cell wall organization"/>
    <property type="evidence" value="ECO:0007669"/>
    <property type="project" value="UniProtKB-KW"/>
</dbReference>
<comment type="catalytic activity">
    <reaction evidence="1">
        <text>Hydrolyzes the link between N-acetylmuramoyl residues and L-amino acid residues in certain cell-wall glycopeptides.</text>
        <dbReference type="EC" id="3.5.1.28"/>
    </reaction>
</comment>
<keyword evidence="8" id="KW-1185">Reference proteome</keyword>
<evidence type="ECO:0000256" key="4">
    <source>
        <dbReference type="ARBA" id="ARBA00022801"/>
    </source>
</evidence>
<sequence length="352" mass="39215">MAVKSSGSVFLITQDYINVDRHGSRSGLSIGKVLFLVAHDTGNPGSTAYGNRKYFNDHQPSAGAHTFIDDQYILEIIPLWEKAWHVQYQKTKDNELFGEDANDAAIGVELCWGGSIDFDKAYERYCWYFAYLCHKFGLHPRKHIVAHSTLDPSRRSDPENALKRYGKSWDSFIDNVMHYYNGKEKGYLESGDSGNEVKRLQQDLITAGFGKHLEPYGADGDYGECTENAVKAFQKATGLVVDGIAGQNTLAKIKAIIDNLNKIKVKIAKEEEEMLDKAIVINAFADFPLAEPLAMRIKAPIYIRAALPQGKIAKNLYVVGGTQEGLKADNITLLSGHDRFDVARAVEDFLSK</sequence>
<dbReference type="InterPro" id="IPR051206">
    <property type="entry name" value="NAMLAA_amidase_2"/>
</dbReference>
<evidence type="ECO:0000259" key="6">
    <source>
        <dbReference type="SMART" id="SM00644"/>
    </source>
</evidence>
<dbReference type="InterPro" id="IPR036505">
    <property type="entry name" value="Amidase/PGRP_sf"/>
</dbReference>
<evidence type="ECO:0000256" key="5">
    <source>
        <dbReference type="ARBA" id="ARBA00023316"/>
    </source>
</evidence>
<dbReference type="SUPFAM" id="SSF47090">
    <property type="entry name" value="PGBD-like"/>
    <property type="match status" value="1"/>
</dbReference>
<comment type="similarity">
    <text evidence="2">Belongs to the N-acetylmuramoyl-L-alanine amidase 2 family.</text>
</comment>
<comment type="caution">
    <text evidence="7">The sequence shown here is derived from an EMBL/GenBank/DDBJ whole genome shotgun (WGS) entry which is preliminary data.</text>
</comment>
<dbReference type="PANTHER" id="PTHR30417:SF1">
    <property type="entry name" value="N-ACETYLMURAMOYL-L-ALANINE AMIDASE AMID"/>
    <property type="match status" value="1"/>
</dbReference>
<keyword evidence="4" id="KW-0378">Hydrolase</keyword>
<dbReference type="OrthoDB" id="9794294at2"/>
<dbReference type="InterPro" id="IPR036365">
    <property type="entry name" value="PGBD-like_sf"/>
</dbReference>
<evidence type="ECO:0000256" key="2">
    <source>
        <dbReference type="ARBA" id="ARBA00007553"/>
    </source>
</evidence>
<evidence type="ECO:0000313" key="7">
    <source>
        <dbReference type="EMBL" id="TLS37725.1"/>
    </source>
</evidence>
<evidence type="ECO:0000256" key="1">
    <source>
        <dbReference type="ARBA" id="ARBA00001561"/>
    </source>
</evidence>
<feature type="domain" description="N-acetylmuramoyl-L-alanine amidase" evidence="6">
    <location>
        <begin position="20"/>
        <end position="159"/>
    </location>
</feature>
<gene>
    <name evidence="7" type="ORF">FCL54_07840</name>
</gene>
<dbReference type="CDD" id="cd06583">
    <property type="entry name" value="PGRP"/>
    <property type="match status" value="1"/>
</dbReference>
<dbReference type="SUPFAM" id="SSF55846">
    <property type="entry name" value="N-acetylmuramoyl-L-alanine amidase-like"/>
    <property type="match status" value="1"/>
</dbReference>
<accession>A0A5R9FDJ4</accession>
<reference evidence="7 8" key="1">
    <citation type="submission" date="2019-04" db="EMBL/GenBank/DDBJ databases">
        <title>Bacillus caeni sp. nov., a bacterium isolated from mangrove sediment.</title>
        <authorList>
            <person name="Huang H."/>
            <person name="Mo K."/>
            <person name="Hu Y."/>
        </authorList>
    </citation>
    <scope>NUCLEOTIDE SEQUENCE [LARGE SCALE GENOMIC DNA]</scope>
    <source>
        <strain evidence="7 8">HB172195</strain>
    </source>
</reference>
<dbReference type="InterPro" id="IPR002502">
    <property type="entry name" value="Amidase_domain"/>
</dbReference>
<dbReference type="PANTHER" id="PTHR30417">
    <property type="entry name" value="N-ACETYLMURAMOYL-L-ALANINE AMIDASE AMID"/>
    <property type="match status" value="1"/>
</dbReference>
<dbReference type="AlphaFoldDB" id="A0A5R9FDJ4"/>
<dbReference type="Gene3D" id="3.40.50.12090">
    <property type="match status" value="1"/>
</dbReference>
<name>A0A5R9FDJ4_9BACL</name>
<keyword evidence="5" id="KW-0961">Cell wall biogenesis/degradation</keyword>
<dbReference type="GO" id="GO:0008745">
    <property type="term" value="F:N-acetylmuramoyl-L-alanine amidase activity"/>
    <property type="evidence" value="ECO:0007669"/>
    <property type="project" value="UniProtKB-EC"/>
</dbReference>
<dbReference type="GO" id="GO:0009254">
    <property type="term" value="P:peptidoglycan turnover"/>
    <property type="evidence" value="ECO:0007669"/>
    <property type="project" value="TreeGrafter"/>
</dbReference>
<dbReference type="Pfam" id="PF01471">
    <property type="entry name" value="PG_binding_1"/>
    <property type="match status" value="1"/>
</dbReference>
<dbReference type="GO" id="GO:0009253">
    <property type="term" value="P:peptidoglycan catabolic process"/>
    <property type="evidence" value="ECO:0007669"/>
    <property type="project" value="InterPro"/>
</dbReference>
<dbReference type="Proteomes" id="UP000308230">
    <property type="component" value="Unassembled WGS sequence"/>
</dbReference>
<evidence type="ECO:0000313" key="8">
    <source>
        <dbReference type="Proteomes" id="UP000308230"/>
    </source>
</evidence>
<dbReference type="Gene3D" id="1.10.101.10">
    <property type="entry name" value="PGBD-like superfamily/PGBD"/>
    <property type="match status" value="1"/>
</dbReference>
<protein>
    <recommendedName>
        <fullName evidence="3">N-acetylmuramoyl-L-alanine amidase</fullName>
        <ecNumber evidence="3">3.5.1.28</ecNumber>
    </recommendedName>
</protein>
<dbReference type="InterPro" id="IPR002477">
    <property type="entry name" value="Peptidoglycan-bd-like"/>
</dbReference>
<dbReference type="InterPro" id="IPR036366">
    <property type="entry name" value="PGBDSf"/>
</dbReference>
<proteinExistence type="inferred from homology"/>
<dbReference type="EC" id="3.5.1.28" evidence="3"/>
<dbReference type="Gene3D" id="3.40.80.10">
    <property type="entry name" value="Peptidoglycan recognition protein-like"/>
    <property type="match status" value="1"/>
</dbReference>
<evidence type="ECO:0000256" key="3">
    <source>
        <dbReference type="ARBA" id="ARBA00011901"/>
    </source>
</evidence>
<dbReference type="EMBL" id="SWLG01000005">
    <property type="protein sequence ID" value="TLS37725.1"/>
    <property type="molecule type" value="Genomic_DNA"/>
</dbReference>